<evidence type="ECO:0000313" key="1">
    <source>
        <dbReference type="EMBL" id="KAA1190224.1"/>
    </source>
</evidence>
<dbReference type="Proteomes" id="UP000322184">
    <property type="component" value="Unassembled WGS sequence"/>
</dbReference>
<evidence type="ECO:0000313" key="2">
    <source>
        <dbReference type="Proteomes" id="UP000322184"/>
    </source>
</evidence>
<dbReference type="AlphaFoldDB" id="A0A5B0WT66"/>
<dbReference type="PANTHER" id="PTHR34413">
    <property type="entry name" value="PROPHAGE TAIL FIBER ASSEMBLY PROTEIN HOMOLOG TFAE-RELATED-RELATED"/>
    <property type="match status" value="1"/>
</dbReference>
<dbReference type="InterPro" id="IPR003458">
    <property type="entry name" value="Phage_T4_Gp38_tail_assem"/>
</dbReference>
<dbReference type="RefSeq" id="WP_149616688.1">
    <property type="nucleotide sequence ID" value="NZ_CAWPFF010000046.1"/>
</dbReference>
<protein>
    <submittedName>
        <fullName evidence="1">Tail fiber assembly protein</fullName>
    </submittedName>
</protein>
<dbReference type="PANTHER" id="PTHR34413:SF2">
    <property type="entry name" value="PROPHAGE TAIL FIBER ASSEMBLY PROTEIN HOMOLOG TFAE-RELATED"/>
    <property type="match status" value="1"/>
</dbReference>
<dbReference type="Pfam" id="PF02413">
    <property type="entry name" value="Caudo_TAP"/>
    <property type="match status" value="1"/>
</dbReference>
<comment type="caution">
    <text evidence="1">The sequence shown here is derived from an EMBL/GenBank/DDBJ whole genome shotgun (WGS) entry which is preliminary data.</text>
</comment>
<organism evidence="1 2">
    <name type="scientific">Photorhabdus heterorhabditis</name>
    <dbReference type="NCBI Taxonomy" id="880156"/>
    <lineage>
        <taxon>Bacteria</taxon>
        <taxon>Pseudomonadati</taxon>
        <taxon>Pseudomonadota</taxon>
        <taxon>Gammaproteobacteria</taxon>
        <taxon>Enterobacterales</taxon>
        <taxon>Morganellaceae</taxon>
        <taxon>Photorhabdus</taxon>
    </lineage>
</organism>
<accession>A0A5B0WT66</accession>
<dbReference type="EMBL" id="VTUW01000014">
    <property type="protein sequence ID" value="KAA1190224.1"/>
    <property type="molecule type" value="Genomic_DNA"/>
</dbReference>
<name>A0A5B0WT66_9GAMM</name>
<reference evidence="1 2" key="1">
    <citation type="submission" date="2019-09" db="EMBL/GenBank/DDBJ databases">
        <title>Whole genome sequence of Photorhabdus heterorhabditis strain ETL (Enterobacteriales: Enterobacteriaceae) a bacterial symbiont of Heterorhabditis zealandica strain ETL (Rhabditida: Heterorhabditidae).</title>
        <authorList>
            <person name="Lulamba T.E."/>
            <person name="Serepa-Dlamini M.H."/>
        </authorList>
    </citation>
    <scope>NUCLEOTIDE SEQUENCE [LARGE SCALE GENOMIC DNA]</scope>
    <source>
        <strain evidence="1 2">ETL</strain>
    </source>
</reference>
<dbReference type="STRING" id="880156.AM629_01805"/>
<proteinExistence type="predicted"/>
<gene>
    <name evidence="1" type="ORF">F0L16_09755</name>
</gene>
<sequence length="207" mass="23343">MTHENILDNETAILGEDGLATKAGWIKVYHVNPYSREFVGTNVEYVAEGVGVSAHSYPDAPNLSDTDNLVVRRSEDESHWEIVPNHRGKVAYDTQTGAQQEVSELGELAETLTFEPPATDFDQWDGEKWVTDIEAQQASQIKQAEQQRDIFRQHANEAITVLQYAVETEMASEAEKALLLDWKKYLVLLSRVDISLASDINWPEKPQ</sequence>
<dbReference type="InterPro" id="IPR051220">
    <property type="entry name" value="TFA_Chaperone"/>
</dbReference>